<protein>
    <recommendedName>
        <fullName evidence="3">HicA protein</fullName>
    </recommendedName>
</protein>
<comment type="caution">
    <text evidence="1">The sequence shown here is derived from an EMBL/GenBank/DDBJ whole genome shotgun (WGS) entry which is preliminary data.</text>
</comment>
<organism evidence="1 2">
    <name type="scientific">Herbiconiux daphne</name>
    <dbReference type="NCBI Taxonomy" id="2970914"/>
    <lineage>
        <taxon>Bacteria</taxon>
        <taxon>Bacillati</taxon>
        <taxon>Actinomycetota</taxon>
        <taxon>Actinomycetes</taxon>
        <taxon>Micrococcales</taxon>
        <taxon>Microbacteriaceae</taxon>
        <taxon>Herbiconiux</taxon>
    </lineage>
</organism>
<keyword evidence="2" id="KW-1185">Reference proteome</keyword>
<dbReference type="RefSeq" id="WP_259539894.1">
    <property type="nucleotide sequence ID" value="NZ_JANLCJ010000005.1"/>
</dbReference>
<evidence type="ECO:0000313" key="1">
    <source>
        <dbReference type="EMBL" id="MCS5734985.1"/>
    </source>
</evidence>
<gene>
    <name evidence="1" type="ORF">N1032_14665</name>
</gene>
<accession>A0ABT2H4X2</accession>
<evidence type="ECO:0008006" key="3">
    <source>
        <dbReference type="Google" id="ProtNLM"/>
    </source>
</evidence>
<dbReference type="EMBL" id="JANLCJ010000005">
    <property type="protein sequence ID" value="MCS5734985.1"/>
    <property type="molecule type" value="Genomic_DNA"/>
</dbReference>
<dbReference type="Proteomes" id="UP001165586">
    <property type="component" value="Unassembled WGS sequence"/>
</dbReference>
<sequence length="94" mass="10630">MSDATSPDHLSQHHRTTLAHIEAHPTSHNLEWKDVIALLDEVADVTEEHDGKFVVKLADDRLVLTKPKHKDIDEQTVVDLRRLFTNAGYIPTGK</sequence>
<proteinExistence type="predicted"/>
<name>A0ABT2H4X2_9MICO</name>
<evidence type="ECO:0000313" key="2">
    <source>
        <dbReference type="Proteomes" id="UP001165586"/>
    </source>
</evidence>
<reference evidence="1" key="1">
    <citation type="submission" date="2022-08" db="EMBL/GenBank/DDBJ databases">
        <authorList>
            <person name="Deng Y."/>
            <person name="Han X.-F."/>
            <person name="Zhang Y.-Q."/>
        </authorList>
    </citation>
    <scope>NUCLEOTIDE SEQUENCE</scope>
    <source>
        <strain evidence="1">CPCC 203386</strain>
    </source>
</reference>